<accession>A0ABU2D1A1</accession>
<dbReference type="RefSeq" id="WP_310575764.1">
    <property type="nucleotide sequence ID" value="NZ_JAVKPK010000026.1"/>
</dbReference>
<organism evidence="1 2">
    <name type="scientific">Methanosarcina baikalica</name>
    <dbReference type="NCBI Taxonomy" id="3073890"/>
    <lineage>
        <taxon>Archaea</taxon>
        <taxon>Methanobacteriati</taxon>
        <taxon>Methanobacteriota</taxon>
        <taxon>Stenosarchaea group</taxon>
        <taxon>Methanomicrobia</taxon>
        <taxon>Methanosarcinales</taxon>
        <taxon>Methanosarcinaceae</taxon>
        <taxon>Methanosarcina</taxon>
    </lineage>
</organism>
<dbReference type="Pfam" id="PF13565">
    <property type="entry name" value="HTH_32"/>
    <property type="match status" value="1"/>
</dbReference>
<dbReference type="InterPro" id="IPR009057">
    <property type="entry name" value="Homeodomain-like_sf"/>
</dbReference>
<dbReference type="EMBL" id="JAVKPK010000026">
    <property type="protein sequence ID" value="MDR7665738.1"/>
    <property type="molecule type" value="Genomic_DNA"/>
</dbReference>
<gene>
    <name evidence="1" type="ORF">RG963_08125</name>
</gene>
<sequence>MERPQKYHIKKKISLDKLDWHIKIEQNAKIQQKLYFVRFRYLGDSIEEATSRLGITKRIGYDWQNRWNEKGYEGLLPKSGSGRPSKLSDEDLFELKTILESKGFWTADEVKNLVKDKFDIDYCSNSIRNLLRKICKKYNVHYCLDNRSPENAEEILKKPGKNK</sequence>
<dbReference type="Proteomes" id="UP001246244">
    <property type="component" value="Unassembled WGS sequence"/>
</dbReference>
<proteinExistence type="predicted"/>
<protein>
    <submittedName>
        <fullName evidence="1">Transposase</fullName>
    </submittedName>
</protein>
<name>A0ABU2D1A1_9EURY</name>
<evidence type="ECO:0000313" key="2">
    <source>
        <dbReference type="Proteomes" id="UP001246244"/>
    </source>
</evidence>
<keyword evidence="2" id="KW-1185">Reference proteome</keyword>
<dbReference type="SUPFAM" id="SSF46689">
    <property type="entry name" value="Homeodomain-like"/>
    <property type="match status" value="1"/>
</dbReference>
<reference evidence="2" key="1">
    <citation type="submission" date="2023-07" db="EMBL/GenBank/DDBJ databases">
        <title>Whole-genome sequencing of a new Methanosarcina sp. Z-7115.</title>
        <authorList>
            <person name="Zhilina T.N."/>
            <person name="Merkel A.Y."/>
        </authorList>
    </citation>
    <scope>NUCLEOTIDE SEQUENCE [LARGE SCALE GENOMIC DNA]</scope>
    <source>
        <strain evidence="2">Z-7115</strain>
    </source>
</reference>
<evidence type="ECO:0000313" key="1">
    <source>
        <dbReference type="EMBL" id="MDR7665738.1"/>
    </source>
</evidence>
<comment type="caution">
    <text evidence="1">The sequence shown here is derived from an EMBL/GenBank/DDBJ whole genome shotgun (WGS) entry which is preliminary data.</text>
</comment>